<reference evidence="2" key="1">
    <citation type="submission" date="2023-07" db="EMBL/GenBank/DDBJ databases">
        <title>Genomic Encyclopedia of Type Strains, Phase IV (KMG-IV): sequencing the most valuable type-strain genomes for metagenomic binning, comparative biology and taxonomic classification.</title>
        <authorList>
            <person name="Goeker M."/>
        </authorList>
    </citation>
    <scope>NUCLEOTIDE SEQUENCE</scope>
    <source>
        <strain evidence="2">DSM 23947</strain>
    </source>
</reference>
<feature type="transmembrane region" description="Helical" evidence="1">
    <location>
        <begin position="12"/>
        <end position="32"/>
    </location>
</feature>
<keyword evidence="3" id="KW-1185">Reference proteome</keyword>
<protein>
    <submittedName>
        <fullName evidence="2">Type IV pilus assembly protein PilO</fullName>
    </submittedName>
</protein>
<keyword evidence="1" id="KW-0472">Membrane</keyword>
<evidence type="ECO:0000313" key="3">
    <source>
        <dbReference type="Proteomes" id="UP001237207"/>
    </source>
</evidence>
<dbReference type="InterPro" id="IPR014717">
    <property type="entry name" value="Transl_elong_EF1B/ribsomal_bS6"/>
</dbReference>
<organism evidence="2 3">
    <name type="scientific">Oikeobacillus pervagus</name>
    <dbReference type="NCBI Taxonomy" id="1325931"/>
    <lineage>
        <taxon>Bacteria</taxon>
        <taxon>Bacillati</taxon>
        <taxon>Bacillota</taxon>
        <taxon>Bacilli</taxon>
        <taxon>Bacillales</taxon>
        <taxon>Bacillaceae</taxon>
        <taxon>Oikeobacillus</taxon>
    </lineage>
</organism>
<keyword evidence="1" id="KW-0812">Transmembrane</keyword>
<accession>A0AAJ1WG08</accession>
<sequence>MSFFQEKRNIWILSLAILLLIGIIMITYIFYYRPVTEDINRKEKQLQSEEKLIEVLEKNDRSSTTQNRVVTSNLQQKIPVKPMTDKLLLDLEKVELMSHCLIESMDFKDDETSDETGIDGAEEKGKSRPAEIKELTAELTVISPGYFEMQEFLSGLEQQIRTIKIEEIIFDVPDEATKLKGEGKEFTFNVTIQTYYMPNLVDLLKDLPKIDTPGPANKKSPFVIVGD</sequence>
<dbReference type="EMBL" id="JAUSUC010000008">
    <property type="protein sequence ID" value="MDQ0214547.1"/>
    <property type="molecule type" value="Genomic_DNA"/>
</dbReference>
<keyword evidence="1" id="KW-1133">Transmembrane helix</keyword>
<gene>
    <name evidence="2" type="ORF">J2S13_000943</name>
</gene>
<evidence type="ECO:0000256" key="1">
    <source>
        <dbReference type="SAM" id="Phobius"/>
    </source>
</evidence>
<dbReference type="RefSeq" id="WP_307256535.1">
    <property type="nucleotide sequence ID" value="NZ_JAUSUC010000008.1"/>
</dbReference>
<dbReference type="AlphaFoldDB" id="A0AAJ1WG08"/>
<comment type="caution">
    <text evidence="2">The sequence shown here is derived from an EMBL/GenBank/DDBJ whole genome shotgun (WGS) entry which is preliminary data.</text>
</comment>
<dbReference type="Gene3D" id="3.30.70.60">
    <property type="match status" value="1"/>
</dbReference>
<dbReference type="Proteomes" id="UP001237207">
    <property type="component" value="Unassembled WGS sequence"/>
</dbReference>
<name>A0AAJ1WG08_9BACI</name>
<evidence type="ECO:0000313" key="2">
    <source>
        <dbReference type="EMBL" id="MDQ0214547.1"/>
    </source>
</evidence>
<proteinExistence type="predicted"/>